<dbReference type="Proteomes" id="UP000473699">
    <property type="component" value="Unassembled WGS sequence"/>
</dbReference>
<accession>A0A6L5YBI3</accession>
<feature type="transmembrane region" description="Helical" evidence="3">
    <location>
        <begin position="57"/>
        <end position="75"/>
    </location>
</feature>
<dbReference type="RefSeq" id="WP_154528622.1">
    <property type="nucleotide sequence ID" value="NZ_VUNH01000005.1"/>
</dbReference>
<protein>
    <recommendedName>
        <fullName evidence="2">Biotin transporter</fullName>
    </recommendedName>
</protein>
<dbReference type="PIRSF" id="PIRSF016661">
    <property type="entry name" value="BioY"/>
    <property type="match status" value="1"/>
</dbReference>
<evidence type="ECO:0000256" key="2">
    <source>
        <dbReference type="PIRNR" id="PIRNR016661"/>
    </source>
</evidence>
<dbReference type="EMBL" id="VUNH01000005">
    <property type="protein sequence ID" value="MST55523.1"/>
    <property type="molecule type" value="Genomic_DNA"/>
</dbReference>
<feature type="transmembrane region" description="Helical" evidence="3">
    <location>
        <begin position="32"/>
        <end position="50"/>
    </location>
</feature>
<keyword evidence="3" id="KW-1133">Transmembrane helix</keyword>
<dbReference type="PANTHER" id="PTHR34295:SF1">
    <property type="entry name" value="BIOTIN TRANSPORTER BIOY"/>
    <property type="match status" value="1"/>
</dbReference>
<evidence type="ECO:0000256" key="3">
    <source>
        <dbReference type="SAM" id="Phobius"/>
    </source>
</evidence>
<dbReference type="PANTHER" id="PTHR34295">
    <property type="entry name" value="BIOTIN TRANSPORTER BIOY"/>
    <property type="match status" value="1"/>
</dbReference>
<evidence type="ECO:0000313" key="5">
    <source>
        <dbReference type="Proteomes" id="UP000473699"/>
    </source>
</evidence>
<dbReference type="InterPro" id="IPR003784">
    <property type="entry name" value="BioY"/>
</dbReference>
<name>A0A6L5YBI3_9BACT</name>
<evidence type="ECO:0000313" key="4">
    <source>
        <dbReference type="EMBL" id="MST55523.1"/>
    </source>
</evidence>
<proteinExistence type="inferred from homology"/>
<keyword evidence="2" id="KW-1003">Cell membrane</keyword>
<sequence>MEKNHVRNMTAIAVMTTLMCVLGPLSVPVGPVPFSLQVFVVYLSVYALGARRGTLAVVLYLLIGCVGLPVFSGFAGGAGKLLGPTGGFLVGFIPLAAISGWFTDRWESGVVMQFAGMLLGLGALYLFGAAWLAKVAKLNFDACMAAAVYPFIPVDVLKIVLAILLGRLLRRRLRAAGTQGESPER</sequence>
<evidence type="ECO:0000256" key="1">
    <source>
        <dbReference type="ARBA" id="ARBA00010692"/>
    </source>
</evidence>
<keyword evidence="5" id="KW-1185">Reference proteome</keyword>
<dbReference type="Gene3D" id="1.10.1760.20">
    <property type="match status" value="1"/>
</dbReference>
<organism evidence="4 5">
    <name type="scientific">Pyramidobacter porci</name>
    <dbReference type="NCBI Taxonomy" id="2605789"/>
    <lineage>
        <taxon>Bacteria</taxon>
        <taxon>Thermotogati</taxon>
        <taxon>Synergistota</taxon>
        <taxon>Synergistia</taxon>
        <taxon>Synergistales</taxon>
        <taxon>Dethiosulfovibrionaceae</taxon>
        <taxon>Pyramidobacter</taxon>
    </lineage>
</organism>
<feature type="transmembrane region" description="Helical" evidence="3">
    <location>
        <begin position="114"/>
        <end position="133"/>
    </location>
</feature>
<keyword evidence="2 3" id="KW-0472">Membrane</keyword>
<feature type="transmembrane region" description="Helical" evidence="3">
    <location>
        <begin position="9"/>
        <end position="26"/>
    </location>
</feature>
<dbReference type="GO" id="GO:0005886">
    <property type="term" value="C:plasma membrane"/>
    <property type="evidence" value="ECO:0007669"/>
    <property type="project" value="UniProtKB-SubCell"/>
</dbReference>
<comment type="caution">
    <text evidence="4">The sequence shown here is derived from an EMBL/GenBank/DDBJ whole genome shotgun (WGS) entry which is preliminary data.</text>
</comment>
<keyword evidence="3" id="KW-0812">Transmembrane</keyword>
<comment type="subcellular location">
    <subcellularLocation>
        <location evidence="2">Cell membrane</location>
        <topology evidence="2">Multi-pass membrane protein</topology>
    </subcellularLocation>
</comment>
<feature type="transmembrane region" description="Helical" evidence="3">
    <location>
        <begin position="81"/>
        <end position="102"/>
    </location>
</feature>
<feature type="transmembrane region" description="Helical" evidence="3">
    <location>
        <begin position="145"/>
        <end position="165"/>
    </location>
</feature>
<dbReference type="Pfam" id="PF02632">
    <property type="entry name" value="BioY"/>
    <property type="match status" value="1"/>
</dbReference>
<dbReference type="AlphaFoldDB" id="A0A6L5YBI3"/>
<gene>
    <name evidence="4" type="ORF">FYJ74_05680</name>
</gene>
<comment type="similarity">
    <text evidence="1 2">Belongs to the BioY family.</text>
</comment>
<dbReference type="GO" id="GO:0015225">
    <property type="term" value="F:biotin transmembrane transporter activity"/>
    <property type="evidence" value="ECO:0007669"/>
    <property type="project" value="UniProtKB-UniRule"/>
</dbReference>
<keyword evidence="2" id="KW-0813">Transport</keyword>
<reference evidence="4 5" key="1">
    <citation type="submission" date="2019-08" db="EMBL/GenBank/DDBJ databases">
        <title>In-depth cultivation of the pig gut microbiome towards novel bacterial diversity and tailored functional studies.</title>
        <authorList>
            <person name="Wylensek D."/>
            <person name="Hitch T.C.A."/>
            <person name="Clavel T."/>
        </authorList>
    </citation>
    <scope>NUCLEOTIDE SEQUENCE [LARGE SCALE GENOMIC DNA]</scope>
    <source>
        <strain evidence="4 5">SM-530-WT-4B</strain>
    </source>
</reference>